<dbReference type="RefSeq" id="YP_009006017.1">
    <property type="nucleotide sequence ID" value="NC_023566.1"/>
</dbReference>
<dbReference type="KEGG" id="vg:18503037"/>
<accession>W6E8Q9</accession>
<name>W6E8Q9_9CAUD</name>
<organism evidence="1 2">
    <name type="scientific">Rhizobium phage vB_RglS_P106B</name>
    <dbReference type="NCBI Taxonomy" id="1458697"/>
    <lineage>
        <taxon>Viruses</taxon>
        <taxon>Duplodnaviria</taxon>
        <taxon>Heunggongvirae</taxon>
        <taxon>Uroviricota</taxon>
        <taxon>Caudoviricetes</taxon>
        <taxon>Rigallicvirus</taxon>
        <taxon>Rigallicvirus P106B</taxon>
    </lineage>
</organism>
<proteinExistence type="predicted"/>
<dbReference type="Proteomes" id="UP000019367">
    <property type="component" value="Segment"/>
</dbReference>
<dbReference type="GeneID" id="18503037"/>
<reference evidence="1 2" key="1">
    <citation type="journal article" date="2015" name="Microbiology">
        <title>Genomic and phenotypic characterization of Rhizobium gallicum phage vB_RglS_P106B.</title>
        <authorList>
            <person name="Halmillawewa A.P."/>
            <person name="Restrepo-Cordoba M."/>
            <person name="Yost C.K."/>
            <person name="Hynes M.F."/>
        </authorList>
    </citation>
    <scope>NUCLEOTIDE SEQUENCE [LARGE SCALE GENOMIC DNA]</scope>
</reference>
<evidence type="ECO:0000313" key="2">
    <source>
        <dbReference type="Proteomes" id="UP000019367"/>
    </source>
</evidence>
<evidence type="ECO:0000313" key="1">
    <source>
        <dbReference type="EMBL" id="AHJ10774.1"/>
    </source>
</evidence>
<sequence>MANEYRNEFLTKAPQAGPFAAKEIVEQFEMLNDEEQNAVEKNLMHLYSRTWPEQYLWEYIEKNGLRVDRD</sequence>
<protein>
    <submittedName>
        <fullName evidence="1">Uncharacterized protein</fullName>
    </submittedName>
</protein>
<gene>
    <name evidence="1" type="ORF">P106B_91</name>
</gene>
<dbReference type="EMBL" id="KF977490">
    <property type="protein sequence ID" value="AHJ10774.1"/>
    <property type="molecule type" value="Genomic_DNA"/>
</dbReference>
<keyword evidence="2" id="KW-1185">Reference proteome</keyword>